<feature type="transmembrane region" description="Helical" evidence="6">
    <location>
        <begin position="229"/>
        <end position="251"/>
    </location>
</feature>
<feature type="transmembrane region" description="Helical" evidence="6">
    <location>
        <begin position="409"/>
        <end position="429"/>
    </location>
</feature>
<keyword evidence="1" id="KW-0479">Metal-binding</keyword>
<dbReference type="SMART" id="SM00184">
    <property type="entry name" value="RING"/>
    <property type="match status" value="1"/>
</dbReference>
<evidence type="ECO:0000313" key="9">
    <source>
        <dbReference type="Proteomes" id="UP001431209"/>
    </source>
</evidence>
<feature type="compositionally biased region" description="Polar residues" evidence="5">
    <location>
        <begin position="457"/>
        <end position="466"/>
    </location>
</feature>
<dbReference type="AlphaFoldDB" id="A0AAW2YLQ9"/>
<feature type="transmembrane region" description="Helical" evidence="6">
    <location>
        <begin position="375"/>
        <end position="397"/>
    </location>
</feature>
<feature type="region of interest" description="Disordered" evidence="5">
    <location>
        <begin position="447"/>
        <end position="466"/>
    </location>
</feature>
<keyword evidence="6" id="KW-1133">Transmembrane helix</keyword>
<accession>A0AAW2YLQ9</accession>
<dbReference type="Gene3D" id="3.30.40.10">
    <property type="entry name" value="Zinc/RING finger domain, C3HC4 (zinc finger)"/>
    <property type="match status" value="1"/>
</dbReference>
<keyword evidence="2 4" id="KW-0863">Zinc-finger</keyword>
<dbReference type="PANTHER" id="PTHR45931">
    <property type="entry name" value="SI:CH211-59O9.10"/>
    <property type="match status" value="1"/>
</dbReference>
<dbReference type="CDD" id="cd16454">
    <property type="entry name" value="RING-H2_PA-TM-RING"/>
    <property type="match status" value="1"/>
</dbReference>
<evidence type="ECO:0000256" key="5">
    <source>
        <dbReference type="SAM" id="MobiDB-lite"/>
    </source>
</evidence>
<dbReference type="EMBL" id="JAOPGA020000323">
    <property type="protein sequence ID" value="KAL0478160.1"/>
    <property type="molecule type" value="Genomic_DNA"/>
</dbReference>
<feature type="transmembrane region" description="Helical" evidence="6">
    <location>
        <begin position="113"/>
        <end position="138"/>
    </location>
</feature>
<evidence type="ECO:0000256" key="2">
    <source>
        <dbReference type="ARBA" id="ARBA00022771"/>
    </source>
</evidence>
<evidence type="ECO:0000256" key="4">
    <source>
        <dbReference type="PROSITE-ProRule" id="PRU00175"/>
    </source>
</evidence>
<evidence type="ECO:0000259" key="7">
    <source>
        <dbReference type="PROSITE" id="PS50089"/>
    </source>
</evidence>
<gene>
    <name evidence="8" type="ORF">AKO1_008465</name>
</gene>
<evidence type="ECO:0000313" key="8">
    <source>
        <dbReference type="EMBL" id="KAL0478160.1"/>
    </source>
</evidence>
<dbReference type="GO" id="GO:0061630">
    <property type="term" value="F:ubiquitin protein ligase activity"/>
    <property type="evidence" value="ECO:0007669"/>
    <property type="project" value="TreeGrafter"/>
</dbReference>
<name>A0AAW2YLQ9_9EUKA</name>
<keyword evidence="9" id="KW-1185">Reference proteome</keyword>
<dbReference type="InterPro" id="IPR001841">
    <property type="entry name" value="Znf_RING"/>
</dbReference>
<evidence type="ECO:0000256" key="3">
    <source>
        <dbReference type="ARBA" id="ARBA00022833"/>
    </source>
</evidence>
<evidence type="ECO:0000256" key="6">
    <source>
        <dbReference type="SAM" id="Phobius"/>
    </source>
</evidence>
<organism evidence="8 9">
    <name type="scientific">Acrasis kona</name>
    <dbReference type="NCBI Taxonomy" id="1008807"/>
    <lineage>
        <taxon>Eukaryota</taxon>
        <taxon>Discoba</taxon>
        <taxon>Heterolobosea</taxon>
        <taxon>Tetramitia</taxon>
        <taxon>Eutetramitia</taxon>
        <taxon>Acrasidae</taxon>
        <taxon>Acrasis</taxon>
    </lineage>
</organism>
<feature type="domain" description="RING-type" evidence="7">
    <location>
        <begin position="574"/>
        <end position="615"/>
    </location>
</feature>
<evidence type="ECO:0000256" key="1">
    <source>
        <dbReference type="ARBA" id="ARBA00022723"/>
    </source>
</evidence>
<keyword evidence="6" id="KW-0812">Transmembrane</keyword>
<dbReference type="Proteomes" id="UP001431209">
    <property type="component" value="Unassembled WGS sequence"/>
</dbReference>
<reference evidence="8 9" key="1">
    <citation type="submission" date="2024-03" db="EMBL/GenBank/DDBJ databases">
        <title>The Acrasis kona genome and developmental transcriptomes reveal deep origins of eukaryotic multicellular pathways.</title>
        <authorList>
            <person name="Sheikh S."/>
            <person name="Fu C.-J."/>
            <person name="Brown M.W."/>
            <person name="Baldauf S.L."/>
        </authorList>
    </citation>
    <scope>NUCLEOTIDE SEQUENCE [LARGE SCALE GENOMIC DNA]</scope>
    <source>
        <strain evidence="8 9">ATCC MYA-3509</strain>
    </source>
</reference>
<proteinExistence type="predicted"/>
<dbReference type="InterPro" id="IPR051834">
    <property type="entry name" value="RING_finger_E3_ligase"/>
</dbReference>
<feature type="transmembrane region" description="Helical" evidence="6">
    <location>
        <begin position="272"/>
        <end position="292"/>
    </location>
</feature>
<dbReference type="Pfam" id="PF13639">
    <property type="entry name" value="zf-RING_2"/>
    <property type="match status" value="1"/>
</dbReference>
<dbReference type="FunFam" id="3.30.40.10:FF:000388">
    <property type="entry name" value="Putative RING zinc finger domain superfamily protein"/>
    <property type="match status" value="1"/>
</dbReference>
<dbReference type="InterPro" id="IPR013083">
    <property type="entry name" value="Znf_RING/FYVE/PHD"/>
</dbReference>
<feature type="transmembrane region" description="Helical" evidence="6">
    <location>
        <begin position="312"/>
        <end position="332"/>
    </location>
</feature>
<dbReference type="GO" id="GO:0006511">
    <property type="term" value="P:ubiquitin-dependent protein catabolic process"/>
    <property type="evidence" value="ECO:0007669"/>
    <property type="project" value="TreeGrafter"/>
</dbReference>
<feature type="region of interest" description="Disordered" evidence="5">
    <location>
        <begin position="26"/>
        <end position="47"/>
    </location>
</feature>
<sequence length="629" mass="72940">MSQSPVDEGDDVILMRQDGALVSLETQQNEEQNNNLNAQENTTGPQISTVNGGTIGELLESTAALHRRHRSLKYDPFWKQGPGWQIWVLSVQTLFIFAKLLQVNVANILLTWIYWWVVLLPLWVSLTLYTGSLILWIIKDAYKWKRSNDRYQRRVMRHEARLQQIRSDFPHHSELRLGPLRSPRSERRMFRKRVDRFYAVSTLFFCLISTSGLFMLTLKLDLVTQINSLYIVLPFVIYGFLHCTLATILLGSLWRLSQRNGGEFAVKNRLQTILLTIVIFVLISVSMVLIGLKVDYSIQTEMLSYNMCFIPLYILNGILCISAIYMFILSFLKARSFVKMFESRRPSQDEEEDVSSHNMMTVDDSKKLTLHRLDVIIFLILQIPVNVFLAQLGSFISRSTTDNLDTFDYLVLFLTPFVAEIIACTWTISRNAVVKLIYRREASNPDAEDQDLELGENNGTAADQENGNQFIVEDVTRTHVDRSRNINPFMLLYLRSLLQNVDNDEDERVNVNFLEWLQEQHEVGGMNRLHLFRNRPVGVSEDFLNVLPTFSYKKKDQNQVQEGDLSVELTFENCTICLSEYEEEEVLRTLPCFHIFHRECIDDWLKQSRVCPVCKHQVDSFGSTNEEPN</sequence>
<protein>
    <submittedName>
        <fullName evidence="8">E3 ubiquitin-protein ligase</fullName>
    </submittedName>
</protein>
<feature type="transmembrane region" description="Helical" evidence="6">
    <location>
        <begin position="83"/>
        <end position="101"/>
    </location>
</feature>
<keyword evidence="3" id="KW-0862">Zinc</keyword>
<dbReference type="PROSITE" id="PS50089">
    <property type="entry name" value="ZF_RING_2"/>
    <property type="match status" value="1"/>
</dbReference>
<comment type="caution">
    <text evidence="8">The sequence shown here is derived from an EMBL/GenBank/DDBJ whole genome shotgun (WGS) entry which is preliminary data.</text>
</comment>
<keyword evidence="6" id="KW-0472">Membrane</keyword>
<dbReference type="SUPFAM" id="SSF57850">
    <property type="entry name" value="RING/U-box"/>
    <property type="match status" value="1"/>
</dbReference>
<dbReference type="GO" id="GO:0005634">
    <property type="term" value="C:nucleus"/>
    <property type="evidence" value="ECO:0007669"/>
    <property type="project" value="TreeGrafter"/>
</dbReference>
<dbReference type="GO" id="GO:0008270">
    <property type="term" value="F:zinc ion binding"/>
    <property type="evidence" value="ECO:0007669"/>
    <property type="project" value="UniProtKB-KW"/>
</dbReference>
<feature type="compositionally biased region" description="Low complexity" evidence="5">
    <location>
        <begin position="26"/>
        <end position="43"/>
    </location>
</feature>
<dbReference type="PANTHER" id="PTHR45931:SF3">
    <property type="entry name" value="RING ZINC FINGER-CONTAINING PROTEIN"/>
    <property type="match status" value="1"/>
</dbReference>
<feature type="transmembrane region" description="Helical" evidence="6">
    <location>
        <begin position="197"/>
        <end position="217"/>
    </location>
</feature>